<feature type="compositionally biased region" description="Basic residues" evidence="7">
    <location>
        <begin position="313"/>
        <end position="324"/>
    </location>
</feature>
<keyword evidence="5" id="KW-0460">Magnesium</keyword>
<keyword evidence="8" id="KW-1133">Transmembrane helix</keyword>
<evidence type="ECO:0000256" key="6">
    <source>
        <dbReference type="ARBA" id="ARBA00049360"/>
    </source>
</evidence>
<dbReference type="EMBL" id="LSRQ01000777">
    <property type="protein sequence ID" value="OAY80843.1"/>
    <property type="molecule type" value="Genomic_DNA"/>
</dbReference>
<feature type="compositionally biased region" description="Acidic residues" evidence="7">
    <location>
        <begin position="328"/>
        <end position="338"/>
    </location>
</feature>
<evidence type="ECO:0000313" key="11">
    <source>
        <dbReference type="Proteomes" id="UP000092600"/>
    </source>
</evidence>
<dbReference type="GO" id="GO:0005524">
    <property type="term" value="F:ATP binding"/>
    <property type="evidence" value="ECO:0007669"/>
    <property type="project" value="UniProtKB-KW"/>
</dbReference>
<protein>
    <submittedName>
        <fullName evidence="10">Putative mitochondrial chaperone BCS1-B</fullName>
    </submittedName>
</protein>
<dbReference type="InterPro" id="IPR027417">
    <property type="entry name" value="P-loop_NTPase"/>
</dbReference>
<dbReference type="Pfam" id="PF00004">
    <property type="entry name" value="AAA"/>
    <property type="match status" value="1"/>
</dbReference>
<keyword evidence="8" id="KW-0472">Membrane</keyword>
<gene>
    <name evidence="10" type="ORF">ACMD2_01065</name>
</gene>
<feature type="region of interest" description="Disordered" evidence="7">
    <location>
        <begin position="309"/>
        <end position="338"/>
    </location>
</feature>
<feature type="region of interest" description="Disordered" evidence="7">
    <location>
        <begin position="473"/>
        <end position="502"/>
    </location>
</feature>
<dbReference type="InterPro" id="IPR050747">
    <property type="entry name" value="Mitochondrial_chaperone_BCS1"/>
</dbReference>
<dbReference type="FunFam" id="3.40.50.300:FF:001122">
    <property type="entry name" value="AAA-ATPase ASD, mitochondrial"/>
    <property type="match status" value="1"/>
</dbReference>
<comment type="catalytic activity">
    <reaction evidence="6">
        <text>ATP + H2O = ADP + phosphate + H(+)</text>
        <dbReference type="Rhea" id="RHEA:13065"/>
        <dbReference type="ChEBI" id="CHEBI:15377"/>
        <dbReference type="ChEBI" id="CHEBI:15378"/>
        <dbReference type="ChEBI" id="CHEBI:30616"/>
        <dbReference type="ChEBI" id="CHEBI:43474"/>
        <dbReference type="ChEBI" id="CHEBI:456216"/>
    </reaction>
</comment>
<evidence type="ECO:0000256" key="4">
    <source>
        <dbReference type="ARBA" id="ARBA00022840"/>
    </source>
</evidence>
<reference evidence="10 11" key="1">
    <citation type="journal article" date="2016" name="DNA Res.">
        <title>The draft genome of MD-2 pineapple using hybrid error correction of long reads.</title>
        <authorList>
            <person name="Redwan R.M."/>
            <person name="Saidin A."/>
            <person name="Kumar S.V."/>
        </authorList>
    </citation>
    <scope>NUCLEOTIDE SEQUENCE [LARGE SCALE GENOMIC DNA]</scope>
    <source>
        <strain evidence="11">cv. MD2</strain>
        <tissue evidence="10">Leaf</tissue>
    </source>
</reference>
<dbReference type="STRING" id="4615.A0A199VV29"/>
<evidence type="ECO:0000313" key="10">
    <source>
        <dbReference type="EMBL" id="OAY80843.1"/>
    </source>
</evidence>
<comment type="caution">
    <text evidence="10">The sequence shown here is derived from an EMBL/GenBank/DDBJ whole genome shotgun (WGS) entry which is preliminary data.</text>
</comment>
<dbReference type="PANTHER" id="PTHR23070">
    <property type="entry name" value="BCS1 AAA-TYPE ATPASE"/>
    <property type="match status" value="1"/>
</dbReference>
<comment type="cofactor">
    <cofactor evidence="1">
        <name>Mg(2+)</name>
        <dbReference type="ChEBI" id="CHEBI:18420"/>
    </cofactor>
</comment>
<dbReference type="CDD" id="cd19510">
    <property type="entry name" value="RecA-like_BCS1"/>
    <property type="match status" value="1"/>
</dbReference>
<evidence type="ECO:0000256" key="5">
    <source>
        <dbReference type="ARBA" id="ARBA00022842"/>
    </source>
</evidence>
<dbReference type="SUPFAM" id="SSF52540">
    <property type="entry name" value="P-loop containing nucleoside triphosphate hydrolases"/>
    <property type="match status" value="1"/>
</dbReference>
<keyword evidence="8" id="KW-0812">Transmembrane</keyword>
<evidence type="ECO:0000256" key="8">
    <source>
        <dbReference type="SAM" id="Phobius"/>
    </source>
</evidence>
<dbReference type="Pfam" id="PF25568">
    <property type="entry name" value="AAA_lid_At3g28540"/>
    <property type="match status" value="1"/>
</dbReference>
<name>A0A199VV29_ANACO</name>
<dbReference type="Gene3D" id="3.40.50.300">
    <property type="entry name" value="P-loop containing nucleotide triphosphate hydrolases"/>
    <property type="match status" value="1"/>
</dbReference>
<sequence length="502" mass="57223">MVVEDRWAGLGSTIATVMFVWAVARQYFPAHLDTFLTQYTTKLVGLFYPYVEIRFPEYAGDRLKRSEAYAAVEAYLGSSCAERANRLKAEADGDGAGLVLSMDEYEELADDFGGATLWWSSHKTSSVAAFFSLFPRPDECRSYCLAFHRRHCQLVHTAYLHHVMKEGKALEVRRRRRKLYTNNHGYDRLENGKTVWSHVAFEHPATFDTLAMDADRKREIMEDLLAFSKGKDFYAKIGKPWKRGYLLYGPPGTGKSTMVAAMANLLDYDVYDLELTAVRNNAALRKLLVETTSKSIIVVEDIDCSQQLSSRRNNNRKKNKKKKRKDLEEEEYYEDEEEEEEIGSKVTLSGFLNFIDGLWSACGGERIIVFTTNHVERLDPGLIRRGRMDVHVELSYCTFEGFKVLARNYLGVEAHRKFARVRELVGERAMTPADVAECLMPRSVGSGADADERVVEGSLARLIRALERRKRNRNGEESVGNRNGGICEKGDQRNEPECCTWM</sequence>
<dbReference type="GO" id="GO:0016887">
    <property type="term" value="F:ATP hydrolysis activity"/>
    <property type="evidence" value="ECO:0007669"/>
    <property type="project" value="InterPro"/>
</dbReference>
<dbReference type="SMART" id="SM00382">
    <property type="entry name" value="AAA"/>
    <property type="match status" value="1"/>
</dbReference>
<keyword evidence="3" id="KW-0547">Nucleotide-binding</keyword>
<proteinExistence type="inferred from homology"/>
<dbReference type="Pfam" id="PF14363">
    <property type="entry name" value="AAA_assoc"/>
    <property type="match status" value="1"/>
</dbReference>
<organism evidence="10 11">
    <name type="scientific">Ananas comosus</name>
    <name type="common">Pineapple</name>
    <name type="synonym">Ananas ananas</name>
    <dbReference type="NCBI Taxonomy" id="4615"/>
    <lineage>
        <taxon>Eukaryota</taxon>
        <taxon>Viridiplantae</taxon>
        <taxon>Streptophyta</taxon>
        <taxon>Embryophyta</taxon>
        <taxon>Tracheophyta</taxon>
        <taxon>Spermatophyta</taxon>
        <taxon>Magnoliopsida</taxon>
        <taxon>Liliopsida</taxon>
        <taxon>Poales</taxon>
        <taxon>Bromeliaceae</taxon>
        <taxon>Bromelioideae</taxon>
        <taxon>Ananas</taxon>
    </lineage>
</organism>
<dbReference type="InterPro" id="IPR003593">
    <property type="entry name" value="AAA+_ATPase"/>
</dbReference>
<evidence type="ECO:0000259" key="9">
    <source>
        <dbReference type="SMART" id="SM00382"/>
    </source>
</evidence>
<keyword evidence="4" id="KW-0067">ATP-binding</keyword>
<feature type="transmembrane region" description="Helical" evidence="8">
    <location>
        <begin position="7"/>
        <end position="28"/>
    </location>
</feature>
<evidence type="ECO:0000256" key="7">
    <source>
        <dbReference type="SAM" id="MobiDB-lite"/>
    </source>
</evidence>
<dbReference type="GO" id="GO:0006950">
    <property type="term" value="P:response to stress"/>
    <property type="evidence" value="ECO:0007669"/>
    <property type="project" value="UniProtKB-ARBA"/>
</dbReference>
<dbReference type="InterPro" id="IPR025753">
    <property type="entry name" value="AAA_N_dom"/>
</dbReference>
<dbReference type="InterPro" id="IPR058017">
    <property type="entry name" value="At3g28540-like_C"/>
</dbReference>
<dbReference type="AlphaFoldDB" id="A0A199VV29"/>
<comment type="similarity">
    <text evidence="2">Belongs to the AAA ATPase family. BCS1 subfamily.</text>
</comment>
<dbReference type="InterPro" id="IPR003959">
    <property type="entry name" value="ATPase_AAA_core"/>
</dbReference>
<evidence type="ECO:0000256" key="2">
    <source>
        <dbReference type="ARBA" id="ARBA00007448"/>
    </source>
</evidence>
<dbReference type="Proteomes" id="UP000092600">
    <property type="component" value="Unassembled WGS sequence"/>
</dbReference>
<accession>A0A199VV29</accession>
<feature type="domain" description="AAA+ ATPase" evidence="9">
    <location>
        <begin position="241"/>
        <end position="398"/>
    </location>
</feature>
<dbReference type="Gene3D" id="6.10.280.40">
    <property type="match status" value="1"/>
</dbReference>
<evidence type="ECO:0000256" key="1">
    <source>
        <dbReference type="ARBA" id="ARBA00001946"/>
    </source>
</evidence>
<evidence type="ECO:0000256" key="3">
    <source>
        <dbReference type="ARBA" id="ARBA00022741"/>
    </source>
</evidence>